<reference evidence="1 2" key="1">
    <citation type="journal article" date="2013" name="Curr. Biol.">
        <title>The Genome of the Foraminiferan Reticulomyxa filosa.</title>
        <authorList>
            <person name="Glockner G."/>
            <person name="Hulsmann N."/>
            <person name="Schleicher M."/>
            <person name="Noegel A.A."/>
            <person name="Eichinger L."/>
            <person name="Gallinger C."/>
            <person name="Pawlowski J."/>
            <person name="Sierra R."/>
            <person name="Euteneuer U."/>
            <person name="Pillet L."/>
            <person name="Moustafa A."/>
            <person name="Platzer M."/>
            <person name="Groth M."/>
            <person name="Szafranski K."/>
            <person name="Schliwa M."/>
        </authorList>
    </citation>
    <scope>NUCLEOTIDE SEQUENCE [LARGE SCALE GENOMIC DNA]</scope>
</reference>
<gene>
    <name evidence="1" type="ORF">RFI_37334</name>
</gene>
<dbReference type="AlphaFoldDB" id="X6LHB9"/>
<dbReference type="EMBL" id="ASPP01041901">
    <property type="protein sequence ID" value="ETO00125.1"/>
    <property type="molecule type" value="Genomic_DNA"/>
</dbReference>
<comment type="caution">
    <text evidence="1">The sequence shown here is derived from an EMBL/GenBank/DDBJ whole genome shotgun (WGS) entry which is preliminary data.</text>
</comment>
<evidence type="ECO:0000313" key="2">
    <source>
        <dbReference type="Proteomes" id="UP000023152"/>
    </source>
</evidence>
<accession>X6LHB9</accession>
<protein>
    <submittedName>
        <fullName evidence="1">Uncharacterized protein</fullName>
    </submittedName>
</protein>
<organism evidence="1 2">
    <name type="scientific">Reticulomyxa filosa</name>
    <dbReference type="NCBI Taxonomy" id="46433"/>
    <lineage>
        <taxon>Eukaryota</taxon>
        <taxon>Sar</taxon>
        <taxon>Rhizaria</taxon>
        <taxon>Retaria</taxon>
        <taxon>Foraminifera</taxon>
        <taxon>Monothalamids</taxon>
        <taxon>Reticulomyxidae</taxon>
        <taxon>Reticulomyxa</taxon>
    </lineage>
</organism>
<evidence type="ECO:0000313" key="1">
    <source>
        <dbReference type="EMBL" id="ETO00125.1"/>
    </source>
</evidence>
<keyword evidence="2" id="KW-1185">Reference proteome</keyword>
<sequence>VINAKKARCVIDNCTRPTTISKLQQKINKTITRTKKKKNEAFVNDDEYLLLLEGIFSLMFLLYDSNITLAFELLTQTRAVQSTSECACTQAHKFLNSSLEQLQDLLRVKLEESKNKVKKLKPKL</sequence>
<proteinExistence type="predicted"/>
<dbReference type="Proteomes" id="UP000023152">
    <property type="component" value="Unassembled WGS sequence"/>
</dbReference>
<name>X6LHB9_RETFI</name>
<feature type="non-terminal residue" evidence="1">
    <location>
        <position position="1"/>
    </location>
</feature>